<keyword evidence="2" id="KW-0949">S-adenosyl-L-methionine</keyword>
<evidence type="ECO:0000256" key="5">
    <source>
        <dbReference type="ARBA" id="ARBA00023014"/>
    </source>
</evidence>
<evidence type="ECO:0000259" key="7">
    <source>
        <dbReference type="PROSITE" id="PS51918"/>
    </source>
</evidence>
<evidence type="ECO:0000256" key="2">
    <source>
        <dbReference type="ARBA" id="ARBA00022691"/>
    </source>
</evidence>
<gene>
    <name evidence="8" type="ORF">OCV61_03895</name>
</gene>
<dbReference type="SFLD" id="SFLDF00289">
    <property type="entry name" value="anaerobic_Cys-type_sulfatase-m"/>
    <property type="match status" value="1"/>
</dbReference>
<dbReference type="InterPro" id="IPR034485">
    <property type="entry name" value="Anaerobic_Cys-type_sulfatase-m"/>
</dbReference>
<dbReference type="InterPro" id="IPR058240">
    <property type="entry name" value="rSAM_sf"/>
</dbReference>
<keyword evidence="5" id="KW-0411">Iron-sulfur</keyword>
<dbReference type="RefSeq" id="WP_158420742.1">
    <property type="nucleotide sequence ID" value="NZ_JAOQJL010000005.1"/>
</dbReference>
<dbReference type="InterPro" id="IPR023885">
    <property type="entry name" value="4Fe4S-binding_SPASM_dom"/>
</dbReference>
<keyword evidence="4" id="KW-0408">Iron</keyword>
<name>A0ABT2TSM7_9FIRM</name>
<dbReference type="Pfam" id="PF13186">
    <property type="entry name" value="SPASM"/>
    <property type="match status" value="1"/>
</dbReference>
<evidence type="ECO:0000256" key="6">
    <source>
        <dbReference type="ARBA" id="ARBA00023601"/>
    </source>
</evidence>
<organism evidence="8 9">
    <name type="scientific">Blautia ammoniilytica</name>
    <dbReference type="NCBI Taxonomy" id="2981782"/>
    <lineage>
        <taxon>Bacteria</taxon>
        <taxon>Bacillati</taxon>
        <taxon>Bacillota</taxon>
        <taxon>Clostridia</taxon>
        <taxon>Lachnospirales</taxon>
        <taxon>Lachnospiraceae</taxon>
        <taxon>Blautia</taxon>
    </lineage>
</organism>
<dbReference type="Proteomes" id="UP001652409">
    <property type="component" value="Unassembled WGS sequence"/>
</dbReference>
<dbReference type="InterPro" id="IPR023867">
    <property type="entry name" value="Sulphatase_maturase_rSAM"/>
</dbReference>
<comment type="similarity">
    <text evidence="6">Belongs to the radical SAM superfamily. Anaerobic sulfatase-maturating enzyme family.</text>
</comment>
<sequence length="368" mass="43113">MPPVSILMKPASGSCNMLCEYCFYCDEQKNRTQKSYGMMEEKTARNIIRKALAYAEGGCAIAFQGGEPTLRGIDFYYKVAEYVEKYNKKKIPVTYAFQTNGTNINEEWCRLFKNCGFLVGISLDGIWKTHNCYRHAKNGKETFDRILETCKMLKQYDVPFNILTVVHDQTAQYLNEIYSFYSKKGFDYQQYIPCIDPLQQEKGKMHYSLDPAEYGKFLIRLFEKWSEDIHTGRSIYIRQFDNYIGILKGYEPEACDQRGCCGIQYVIEADGSVYPCDFYMMDEYCLGNANTDTFGEMDENRKKIRFQEESLKISQTCKNCRYLKLCRGGCQRNRNKLPDGTWENYFCEGYRLFFDTCYDKMVEIAQDF</sequence>
<evidence type="ECO:0000256" key="3">
    <source>
        <dbReference type="ARBA" id="ARBA00022723"/>
    </source>
</evidence>
<reference evidence="8 9" key="1">
    <citation type="journal article" date="2021" name="ISME Commun">
        <title>Automated analysis of genomic sequences facilitates high-throughput and comprehensive description of bacteria.</title>
        <authorList>
            <person name="Hitch T.C.A."/>
        </authorList>
    </citation>
    <scope>NUCLEOTIDE SEQUENCE [LARGE SCALE GENOMIC DNA]</scope>
    <source>
        <strain evidence="8 9">Sanger_23</strain>
    </source>
</reference>
<proteinExistence type="inferred from homology"/>
<evidence type="ECO:0000256" key="1">
    <source>
        <dbReference type="ARBA" id="ARBA00001966"/>
    </source>
</evidence>
<protein>
    <submittedName>
        <fullName evidence="8">Anaerobic sulfatase maturase</fullName>
    </submittedName>
</protein>
<comment type="caution">
    <text evidence="8">The sequence shown here is derived from an EMBL/GenBank/DDBJ whole genome shotgun (WGS) entry which is preliminary data.</text>
</comment>
<evidence type="ECO:0000256" key="4">
    <source>
        <dbReference type="ARBA" id="ARBA00023004"/>
    </source>
</evidence>
<evidence type="ECO:0000313" key="9">
    <source>
        <dbReference type="Proteomes" id="UP001652409"/>
    </source>
</evidence>
<dbReference type="NCBIfam" id="TIGR03942">
    <property type="entry name" value="sulfatase_rSAM"/>
    <property type="match status" value="1"/>
</dbReference>
<dbReference type="SFLD" id="SFLDG01384">
    <property type="entry name" value="thioether_bond_formation_requi"/>
    <property type="match status" value="1"/>
</dbReference>
<dbReference type="InterPro" id="IPR007197">
    <property type="entry name" value="rSAM"/>
</dbReference>
<keyword evidence="3" id="KW-0479">Metal-binding</keyword>
<keyword evidence="9" id="KW-1185">Reference proteome</keyword>
<dbReference type="SFLD" id="SFLDG01072">
    <property type="entry name" value="dehydrogenase_like"/>
    <property type="match status" value="1"/>
</dbReference>
<dbReference type="SFLD" id="SFLDG01386">
    <property type="entry name" value="main_SPASM_domain-containing"/>
    <property type="match status" value="1"/>
</dbReference>
<comment type="cofactor">
    <cofactor evidence="1">
        <name>[4Fe-4S] cluster</name>
        <dbReference type="ChEBI" id="CHEBI:49883"/>
    </cofactor>
</comment>
<dbReference type="CDD" id="cd01335">
    <property type="entry name" value="Radical_SAM"/>
    <property type="match status" value="1"/>
</dbReference>
<accession>A0ABT2TSM7</accession>
<feature type="domain" description="Radical SAM core" evidence="7">
    <location>
        <begin position="1"/>
        <end position="227"/>
    </location>
</feature>
<dbReference type="InterPro" id="IPR013785">
    <property type="entry name" value="Aldolase_TIM"/>
</dbReference>
<evidence type="ECO:0000313" key="8">
    <source>
        <dbReference type="EMBL" id="MCU6764552.1"/>
    </source>
</evidence>
<dbReference type="EMBL" id="JAOQJL010000005">
    <property type="protein sequence ID" value="MCU6764552.1"/>
    <property type="molecule type" value="Genomic_DNA"/>
</dbReference>
<dbReference type="Pfam" id="PF04055">
    <property type="entry name" value="Radical_SAM"/>
    <property type="match status" value="1"/>
</dbReference>
<dbReference type="SFLD" id="SFLDS00029">
    <property type="entry name" value="Radical_SAM"/>
    <property type="match status" value="1"/>
</dbReference>
<dbReference type="SFLD" id="SFLDG01067">
    <property type="entry name" value="SPASM/twitch_domain_containing"/>
    <property type="match status" value="1"/>
</dbReference>
<dbReference type="PANTHER" id="PTHR43273">
    <property type="entry name" value="ANAEROBIC SULFATASE-MATURATING ENZYME HOMOLOG ASLB-RELATED"/>
    <property type="match status" value="1"/>
</dbReference>
<dbReference type="SUPFAM" id="SSF102114">
    <property type="entry name" value="Radical SAM enzymes"/>
    <property type="match status" value="1"/>
</dbReference>
<dbReference type="PANTHER" id="PTHR43273:SF3">
    <property type="entry name" value="ANAEROBIC SULFATASE-MATURATING ENZYME HOMOLOG ASLB-RELATED"/>
    <property type="match status" value="1"/>
</dbReference>
<dbReference type="NCBIfam" id="TIGR04085">
    <property type="entry name" value="rSAM_more_4Fe4S"/>
    <property type="match status" value="1"/>
</dbReference>
<dbReference type="Gene3D" id="3.20.20.70">
    <property type="entry name" value="Aldolase class I"/>
    <property type="match status" value="1"/>
</dbReference>
<dbReference type="PROSITE" id="PS51918">
    <property type="entry name" value="RADICAL_SAM"/>
    <property type="match status" value="1"/>
</dbReference>